<keyword evidence="1" id="KW-0472">Membrane</keyword>
<accession>A0ABS4E1B1</accession>
<keyword evidence="1" id="KW-1133">Transmembrane helix</keyword>
<organism evidence="2 3">
    <name type="scientific">Rhizobium halophytocola</name>
    <dbReference type="NCBI Taxonomy" id="735519"/>
    <lineage>
        <taxon>Bacteria</taxon>
        <taxon>Pseudomonadati</taxon>
        <taxon>Pseudomonadota</taxon>
        <taxon>Alphaproteobacteria</taxon>
        <taxon>Hyphomicrobiales</taxon>
        <taxon>Rhizobiaceae</taxon>
        <taxon>Rhizobium/Agrobacterium group</taxon>
        <taxon>Rhizobium</taxon>
    </lineage>
</organism>
<comment type="caution">
    <text evidence="2">The sequence shown here is derived from an EMBL/GenBank/DDBJ whole genome shotgun (WGS) entry which is preliminary data.</text>
</comment>
<proteinExistence type="predicted"/>
<feature type="transmembrane region" description="Helical" evidence="1">
    <location>
        <begin position="6"/>
        <end position="27"/>
    </location>
</feature>
<evidence type="ECO:0000256" key="1">
    <source>
        <dbReference type="SAM" id="Phobius"/>
    </source>
</evidence>
<evidence type="ECO:0000313" key="3">
    <source>
        <dbReference type="Proteomes" id="UP000759443"/>
    </source>
</evidence>
<gene>
    <name evidence="2" type="ORF">J2Z17_003149</name>
</gene>
<keyword evidence="3" id="KW-1185">Reference proteome</keyword>
<dbReference type="EMBL" id="JAGGJU010000008">
    <property type="protein sequence ID" value="MBP1851701.1"/>
    <property type="molecule type" value="Genomic_DNA"/>
</dbReference>
<protein>
    <submittedName>
        <fullName evidence="2">Uncharacterized protein</fullName>
    </submittedName>
</protein>
<dbReference type="Proteomes" id="UP000759443">
    <property type="component" value="Unassembled WGS sequence"/>
</dbReference>
<name>A0ABS4E1B1_9HYPH</name>
<sequence length="30" mass="3292">MDTATLVTVFFTVMVISTVTCAGWFAITKH</sequence>
<evidence type="ECO:0000313" key="2">
    <source>
        <dbReference type="EMBL" id="MBP1851701.1"/>
    </source>
</evidence>
<reference evidence="2 3" key="1">
    <citation type="submission" date="2021-03" db="EMBL/GenBank/DDBJ databases">
        <title>Genomic Encyclopedia of Type Strains, Phase IV (KMG-IV): sequencing the most valuable type-strain genomes for metagenomic binning, comparative biology and taxonomic classification.</title>
        <authorList>
            <person name="Goeker M."/>
        </authorList>
    </citation>
    <scope>NUCLEOTIDE SEQUENCE [LARGE SCALE GENOMIC DNA]</scope>
    <source>
        <strain evidence="2 3">DSM 21600</strain>
    </source>
</reference>
<keyword evidence="1" id="KW-0812">Transmembrane</keyword>